<feature type="region of interest" description="Disordered" evidence="1">
    <location>
        <begin position="1"/>
        <end position="338"/>
    </location>
</feature>
<sequence length="1282" mass="138528">MGAPGHGLDLPHRRHRRRALLRPPRPPAQGSGLEPRRPAADVPLPLPRLRGADAGASAGAPGDRPHPRGPVPDPAGGCRARALARLARRRRAAGGLRRPPPALGGSGPGGARPGGPVPAAAIGGEPALGRDLRGLHRGAPEHAAEPARRAAGPGQGPGRRQGAEPPRRRPAPHPPARDRRGRPRRRAERQRGHPAHPQCRPVPERQRRGRAGLHRPVRADRPGRPGRGRLGAGHRPHRQPADPHRALPVELRAVGRPRPGGGGDPRPLDRHRRDPRRGARRGPAGAPERQPREHRLQQQPRGTGAEPAHRTGDPAQRPAGGGARRSRARERTGNRAGERGGPAVNILNWIYEIRSYATAYASRVKAWWLVALIWALVAACVVFFYGEAVSFGTWRPFAALQTRIYAVAAIAAAYVVYCAYHLVRGLRRDEALIDAVSGSDPARAGPGDVAELQARLREALRLLRRTMGRRSVYALPWYALIGPPGSGKTTALRNSGLRFPLADSVGESVEGVGGTRSCDWWFTDDAILIDTAGRYTAQDGDGEADAAGWRGFLKLLRKHRRRQPLNGAIVMLGLDTLVQASAPERLHHARTIRKRLRELDEAFGLRVPVYVVLTKVDRLAGFEAFFEAMPKSEREQVWGTTLALPRAGTEGRDLADRLGRAFDDLIARLNGLLLGRLQDETDPERRAQIFAFPSQLALVAEPLHEALGEITASSRFDPPPRLRGLYLASAEQDGQVVDLVGRTASRHFALDLPRFAPASAGGHRSFFLARLFRDVIFNEANLVSTNPAAERRRRLLRRAAAGLAAALALGLALTWLAAYLRQDGLLAQTDARLARYTAAAATLPVEEVADADLVRTDAVLSEARDAATPYAQDRTPRLLDTFDQGAKVRAGQANLYERALTGYLQPRLLVALATQLRDGDGTTETGKPPAVKPSVDRSSPGSPGTEAVAPALKAGAEPVPGRAARKPGEAAPPAAPDLAEALRLYRMLGGEESLDRAFAARRLSGLFARLYPEERQAPLRASLDGHVAVLLSRPLIPIALDDGLVARAGDRAKVQDLAGRWARAGGDRACRAATERRYPFDRSAAAEVGLAEFSALFGPDGLFARFLRTDLADLVETETRPWRWRGEGAGDEAVLRSVEAADEIRRAFFQTGAERPAVGFEVTPLRLDADATTASLVADGQEVTYTRGSTRPLKLTWPGQGPASPAARVVVQPGPPEAAAFTGPWALFRLVEAGRPEPAGPDRLRLTYDAGGHEASFELRSPTRPNPFALPALRSFRCPRFR</sequence>
<proteinExistence type="predicted"/>
<feature type="domain" description="Type VI secretion system component TssM1 N-terminal" evidence="5">
    <location>
        <begin position="543"/>
        <end position="802"/>
    </location>
</feature>
<dbReference type="InterPro" id="IPR027417">
    <property type="entry name" value="P-loop_NTPase"/>
</dbReference>
<dbReference type="InterPro" id="IPR009612">
    <property type="entry name" value="IcmF-rel"/>
</dbReference>
<evidence type="ECO:0000256" key="1">
    <source>
        <dbReference type="SAM" id="MobiDB-lite"/>
    </source>
</evidence>
<name>A0A0C6FQ29_9HYPH</name>
<accession>A0A0C6FQ29</accession>
<protein>
    <submittedName>
        <fullName evidence="6">Uncharacterized protein conserved in bacteria</fullName>
    </submittedName>
</protein>
<keyword evidence="2" id="KW-0472">Membrane</keyword>
<feature type="region of interest" description="Disordered" evidence="1">
    <location>
        <begin position="955"/>
        <end position="974"/>
    </location>
</feature>
<feature type="compositionally biased region" description="Low complexity" evidence="1">
    <location>
        <begin position="117"/>
        <end position="127"/>
    </location>
</feature>
<dbReference type="CDD" id="cd00882">
    <property type="entry name" value="Ras_like_GTPase"/>
    <property type="match status" value="1"/>
</dbReference>
<dbReference type="STRING" id="270351.Maq22A_c22015"/>
<dbReference type="InterPro" id="IPR025743">
    <property type="entry name" value="TssM1_N"/>
</dbReference>
<feature type="region of interest" description="Disordered" evidence="1">
    <location>
        <begin position="919"/>
        <end position="948"/>
    </location>
</feature>
<gene>
    <name evidence="6" type="primary">icmF</name>
    <name evidence="6" type="ORF">Maq22A_c22015</name>
</gene>
<feature type="compositionally biased region" description="Basic residues" evidence="1">
    <location>
        <begin position="179"/>
        <end position="194"/>
    </location>
</feature>
<feature type="compositionally biased region" description="Low complexity" evidence="1">
    <location>
        <begin position="52"/>
        <end position="62"/>
    </location>
</feature>
<organism evidence="6 7">
    <name type="scientific">Methylobacterium aquaticum</name>
    <dbReference type="NCBI Taxonomy" id="270351"/>
    <lineage>
        <taxon>Bacteria</taxon>
        <taxon>Pseudomonadati</taxon>
        <taxon>Pseudomonadota</taxon>
        <taxon>Alphaproteobacteria</taxon>
        <taxon>Hyphomicrobiales</taxon>
        <taxon>Methylobacteriaceae</taxon>
        <taxon>Methylobacterium</taxon>
    </lineage>
</organism>
<feature type="domain" description="IcmF-related" evidence="4">
    <location>
        <begin position="859"/>
        <end position="1058"/>
    </location>
</feature>
<feature type="transmembrane region" description="Helical" evidence="2">
    <location>
        <begin position="366"/>
        <end position="384"/>
    </location>
</feature>
<dbReference type="EMBL" id="AP014704">
    <property type="protein sequence ID" value="BAQ47399.1"/>
    <property type="molecule type" value="Genomic_DNA"/>
</dbReference>
<keyword evidence="2" id="KW-0812">Transmembrane</keyword>
<feature type="compositionally biased region" description="Basic and acidic residues" evidence="1">
    <location>
        <begin position="329"/>
        <end position="338"/>
    </location>
</feature>
<dbReference type="KEGG" id="maqu:Maq22A_c22015"/>
<feature type="compositionally biased region" description="Basic residues" evidence="1">
    <location>
        <begin position="224"/>
        <end position="238"/>
    </location>
</feature>
<evidence type="ECO:0000313" key="6">
    <source>
        <dbReference type="EMBL" id="BAQ47399.1"/>
    </source>
</evidence>
<feature type="compositionally biased region" description="Gly residues" evidence="1">
    <location>
        <begin position="104"/>
        <end position="113"/>
    </location>
</feature>
<dbReference type="Pfam" id="PF06761">
    <property type="entry name" value="IcmF-related"/>
    <property type="match status" value="1"/>
</dbReference>
<feature type="transmembrane region" description="Helical" evidence="2">
    <location>
        <begin position="799"/>
        <end position="820"/>
    </location>
</feature>
<dbReference type="Pfam" id="PF14331">
    <property type="entry name" value="IcmF-related_N"/>
    <property type="match status" value="1"/>
</dbReference>
<dbReference type="PATRIC" id="fig|270351.10.peg.4249"/>
<dbReference type="Gene3D" id="3.40.50.300">
    <property type="entry name" value="P-loop containing nucleotide triphosphate hydrolases"/>
    <property type="match status" value="1"/>
</dbReference>
<dbReference type="NCBIfam" id="TIGR03348">
    <property type="entry name" value="VI_IcmF"/>
    <property type="match status" value="1"/>
</dbReference>
<keyword evidence="2" id="KW-1133">Transmembrane helix</keyword>
<dbReference type="Proteomes" id="UP000061432">
    <property type="component" value="Chromosome"/>
</dbReference>
<dbReference type="SUPFAM" id="SSF52540">
    <property type="entry name" value="P-loop containing nucleoside triphosphate hydrolases"/>
    <property type="match status" value="1"/>
</dbReference>
<feature type="compositionally biased region" description="Basic and acidic residues" evidence="1">
    <location>
        <begin position="128"/>
        <end position="148"/>
    </location>
</feature>
<evidence type="ECO:0000259" key="3">
    <source>
        <dbReference type="Pfam" id="PF06744"/>
    </source>
</evidence>
<evidence type="ECO:0000256" key="2">
    <source>
        <dbReference type="SAM" id="Phobius"/>
    </source>
</evidence>
<dbReference type="PANTHER" id="PTHR36153">
    <property type="entry name" value="INNER MEMBRANE PROTEIN-RELATED"/>
    <property type="match status" value="1"/>
</dbReference>
<dbReference type="InterPro" id="IPR017731">
    <property type="entry name" value="TssM1-like"/>
</dbReference>
<dbReference type="PANTHER" id="PTHR36153:SF1">
    <property type="entry name" value="TYPE VI SECRETION SYSTEM COMPONENT TSSM1"/>
    <property type="match status" value="1"/>
</dbReference>
<reference evidence="7" key="2">
    <citation type="submission" date="2015-01" db="EMBL/GenBank/DDBJ databases">
        <title>Complete genome sequence of Methylobacterium aquaticum strain 22A.</title>
        <authorList>
            <person name="Tani A."/>
            <person name="Ogura Y."/>
            <person name="Hayashi T."/>
        </authorList>
    </citation>
    <scope>NUCLEOTIDE SEQUENCE [LARGE SCALE GENOMIC DNA]</scope>
    <source>
        <strain evidence="7">MA-22A</strain>
    </source>
</reference>
<feature type="compositionally biased region" description="Basic residues" evidence="1">
    <location>
        <begin position="207"/>
        <end position="216"/>
    </location>
</feature>
<evidence type="ECO:0000259" key="5">
    <source>
        <dbReference type="Pfam" id="PF14331"/>
    </source>
</evidence>
<dbReference type="Pfam" id="PF06744">
    <property type="entry name" value="IcmF_C"/>
    <property type="match status" value="1"/>
</dbReference>
<feature type="compositionally biased region" description="Low complexity" evidence="1">
    <location>
        <begin position="74"/>
        <end position="85"/>
    </location>
</feature>
<evidence type="ECO:0000259" key="4">
    <source>
        <dbReference type="Pfam" id="PF06761"/>
    </source>
</evidence>
<dbReference type="InterPro" id="IPR010623">
    <property type="entry name" value="IcmF_C"/>
</dbReference>
<feature type="domain" description="Type VI secretion system IcmF C-terminal" evidence="3">
    <location>
        <begin position="1160"/>
        <end position="1261"/>
    </location>
</feature>
<evidence type="ECO:0000313" key="7">
    <source>
        <dbReference type="Proteomes" id="UP000061432"/>
    </source>
</evidence>
<reference evidence="6 7" key="1">
    <citation type="journal article" date="2015" name="Genome Announc.">
        <title>Complete Genome Sequence of Methylobacterium aquaticum Strain 22A, Isolated from Racomitrium japonicum Moss.</title>
        <authorList>
            <person name="Tani A."/>
            <person name="Ogura Y."/>
            <person name="Hayashi T."/>
            <person name="Kimbara K."/>
        </authorList>
    </citation>
    <scope>NUCLEOTIDE SEQUENCE [LARGE SCALE GENOMIC DNA]</scope>
    <source>
        <strain evidence="6 7">MA-22A</strain>
    </source>
</reference>
<dbReference type="InterPro" id="IPR053156">
    <property type="entry name" value="T6SS_TssM-like"/>
</dbReference>
<feature type="transmembrane region" description="Helical" evidence="2">
    <location>
        <begin position="404"/>
        <end position="423"/>
    </location>
</feature>